<keyword evidence="2" id="KW-0808">Transferase</keyword>
<dbReference type="Proteomes" id="UP001202134">
    <property type="component" value="Unassembled WGS sequence"/>
</dbReference>
<evidence type="ECO:0000256" key="3">
    <source>
        <dbReference type="ARBA" id="ARBA00022737"/>
    </source>
</evidence>
<evidence type="ECO:0000313" key="6">
    <source>
        <dbReference type="Proteomes" id="UP001202134"/>
    </source>
</evidence>
<protein>
    <submittedName>
        <fullName evidence="5">Acyltransferase</fullName>
    </submittedName>
</protein>
<dbReference type="CDD" id="cd04647">
    <property type="entry name" value="LbH_MAT_like"/>
    <property type="match status" value="1"/>
</dbReference>
<dbReference type="RefSeq" id="WP_248955094.1">
    <property type="nucleotide sequence ID" value="NZ_JAKIKU010000002.1"/>
</dbReference>
<evidence type="ECO:0000256" key="4">
    <source>
        <dbReference type="ARBA" id="ARBA00023315"/>
    </source>
</evidence>
<dbReference type="InterPro" id="IPR051159">
    <property type="entry name" value="Hexapeptide_acetyltransf"/>
</dbReference>
<dbReference type="PANTHER" id="PTHR23416">
    <property type="entry name" value="SIALIC ACID SYNTHASE-RELATED"/>
    <property type="match status" value="1"/>
</dbReference>
<gene>
    <name evidence="5" type="ORF">L2737_06105</name>
</gene>
<proteinExistence type="inferred from homology"/>
<dbReference type="InterPro" id="IPR018357">
    <property type="entry name" value="Hexapep_transf_CS"/>
</dbReference>
<keyword evidence="3" id="KW-0677">Repeat</keyword>
<reference evidence="5 6" key="1">
    <citation type="submission" date="2022-01" db="EMBL/GenBank/DDBJ databases">
        <title>Whole genome-based taxonomy of the Shewanellaceae.</title>
        <authorList>
            <person name="Martin-Rodriguez A.J."/>
        </authorList>
    </citation>
    <scope>NUCLEOTIDE SEQUENCE [LARGE SCALE GENOMIC DNA]</scope>
    <source>
        <strain evidence="5 6">DSM 24955</strain>
    </source>
</reference>
<sequence length="205" mass="22578">MTQDKPDYQAQHKKRLSWMPWLYFSLKEKHLIWAKPWQDDIQQHLSSVETVHIGEQCFIAPEARIFAERGRDIHIGDQCMIAADVFLHGPITMGKEVAINHGCSFDGGRVGITIGDRTRIANNVTIYAFNHGMSVDSPIYQQPVTAKGITIGEDVWIGAQAGIVDGVSIGNQAVVGMGSIVTKDVPEFAIVAGNPAKIIGDRRDK</sequence>
<comment type="caution">
    <text evidence="5">The sequence shown here is derived from an EMBL/GenBank/DDBJ whole genome shotgun (WGS) entry which is preliminary data.</text>
</comment>
<dbReference type="PANTHER" id="PTHR23416:SF23">
    <property type="entry name" value="ACETYLTRANSFERASE C18B11.09C-RELATED"/>
    <property type="match status" value="1"/>
</dbReference>
<dbReference type="PROSITE" id="PS00101">
    <property type="entry name" value="HEXAPEP_TRANSFERASES"/>
    <property type="match status" value="1"/>
</dbReference>
<dbReference type="EMBL" id="JAKIKU010000002">
    <property type="protein sequence ID" value="MCL1044900.1"/>
    <property type="molecule type" value="Genomic_DNA"/>
</dbReference>
<organism evidence="5 6">
    <name type="scientific">Shewanella electrodiphila</name>
    <dbReference type="NCBI Taxonomy" id="934143"/>
    <lineage>
        <taxon>Bacteria</taxon>
        <taxon>Pseudomonadati</taxon>
        <taxon>Pseudomonadota</taxon>
        <taxon>Gammaproteobacteria</taxon>
        <taxon>Alteromonadales</taxon>
        <taxon>Shewanellaceae</taxon>
        <taxon>Shewanella</taxon>
    </lineage>
</organism>
<accession>A0ABT0KNG9</accession>
<evidence type="ECO:0000313" key="5">
    <source>
        <dbReference type="EMBL" id="MCL1044900.1"/>
    </source>
</evidence>
<dbReference type="InterPro" id="IPR001451">
    <property type="entry name" value="Hexapep"/>
</dbReference>
<name>A0ABT0KNG9_9GAMM</name>
<evidence type="ECO:0000256" key="2">
    <source>
        <dbReference type="ARBA" id="ARBA00022679"/>
    </source>
</evidence>
<keyword evidence="4 5" id="KW-0012">Acyltransferase</keyword>
<dbReference type="GO" id="GO:0016746">
    <property type="term" value="F:acyltransferase activity"/>
    <property type="evidence" value="ECO:0007669"/>
    <property type="project" value="UniProtKB-KW"/>
</dbReference>
<evidence type="ECO:0000256" key="1">
    <source>
        <dbReference type="ARBA" id="ARBA00007274"/>
    </source>
</evidence>
<dbReference type="Pfam" id="PF14602">
    <property type="entry name" value="Hexapep_2"/>
    <property type="match status" value="2"/>
</dbReference>
<comment type="similarity">
    <text evidence="1">Belongs to the transferase hexapeptide repeat family.</text>
</comment>
<dbReference type="Gene3D" id="2.160.10.10">
    <property type="entry name" value="Hexapeptide repeat proteins"/>
    <property type="match status" value="2"/>
</dbReference>
<keyword evidence="6" id="KW-1185">Reference proteome</keyword>
<dbReference type="SUPFAM" id="SSF51161">
    <property type="entry name" value="Trimeric LpxA-like enzymes"/>
    <property type="match status" value="1"/>
</dbReference>
<dbReference type="InterPro" id="IPR011004">
    <property type="entry name" value="Trimer_LpxA-like_sf"/>
</dbReference>